<organism evidence="1 2">
    <name type="scientific">Prunus dulcis</name>
    <name type="common">Almond</name>
    <name type="synonym">Amygdalus dulcis</name>
    <dbReference type="NCBI Taxonomy" id="3755"/>
    <lineage>
        <taxon>Eukaryota</taxon>
        <taxon>Viridiplantae</taxon>
        <taxon>Streptophyta</taxon>
        <taxon>Embryophyta</taxon>
        <taxon>Tracheophyta</taxon>
        <taxon>Spermatophyta</taxon>
        <taxon>Magnoliopsida</taxon>
        <taxon>eudicotyledons</taxon>
        <taxon>Gunneridae</taxon>
        <taxon>Pentapetalae</taxon>
        <taxon>rosids</taxon>
        <taxon>fabids</taxon>
        <taxon>Rosales</taxon>
        <taxon>Rosaceae</taxon>
        <taxon>Amygdaloideae</taxon>
        <taxon>Amygdaleae</taxon>
        <taxon>Prunus</taxon>
    </lineage>
</organism>
<reference evidence="1 2" key="1">
    <citation type="journal article" date="2022" name="G3 (Bethesda)">
        <title>Whole-genome sequence and methylome profiling of the almond [Prunus dulcis (Mill.) D.A. Webb] cultivar 'Nonpareil'.</title>
        <authorList>
            <person name="D'Amico-Willman K.M."/>
            <person name="Ouma W.Z."/>
            <person name="Meulia T."/>
            <person name="Sideli G.M."/>
            <person name="Gradziel T.M."/>
            <person name="Fresnedo-Ramirez J."/>
        </authorList>
    </citation>
    <scope>NUCLEOTIDE SEQUENCE [LARGE SCALE GENOMIC DNA]</scope>
    <source>
        <strain evidence="1">Clone GOH B32 T37-40</strain>
    </source>
</reference>
<accession>A0AAD4VA24</accession>
<keyword evidence="2" id="KW-1185">Reference proteome</keyword>
<dbReference type="AlphaFoldDB" id="A0AAD4VA24"/>
<dbReference type="CDD" id="cd09272">
    <property type="entry name" value="RNase_HI_RT_Ty1"/>
    <property type="match status" value="1"/>
</dbReference>
<evidence type="ECO:0000313" key="1">
    <source>
        <dbReference type="EMBL" id="KAI5321270.1"/>
    </source>
</evidence>
<name>A0AAD4VA24_PRUDU</name>
<dbReference type="EMBL" id="JAJFAZ020000006">
    <property type="protein sequence ID" value="KAI5321270.1"/>
    <property type="molecule type" value="Genomic_DNA"/>
</dbReference>
<comment type="caution">
    <text evidence="1">The sequence shown here is derived from an EMBL/GenBank/DDBJ whole genome shotgun (WGS) entry which is preliminary data.</text>
</comment>
<dbReference type="Proteomes" id="UP001054821">
    <property type="component" value="Chromosome 6"/>
</dbReference>
<proteinExistence type="predicted"/>
<protein>
    <submittedName>
        <fullName evidence="1">Uncharacterized protein</fullName>
    </submittedName>
</protein>
<sequence>MTLPEAPIIHSDNMSALALNNVNPVFHSRIIHLEIDYHFIRERVQYRDLVVQYIPTDGQVADILTKGLHSPVFIRHRSNLRLGLNPAEIEGECQLMLLLPRVSDKVIFFAWCCCRKLVEQIQPNLLRLVYHTVPPKALGDEGSAQATRPAQAAPRPIFRTLAAYACV</sequence>
<gene>
    <name evidence="1" type="ORF">L3X38_030341</name>
</gene>
<evidence type="ECO:0000313" key="2">
    <source>
        <dbReference type="Proteomes" id="UP001054821"/>
    </source>
</evidence>